<evidence type="ECO:0000256" key="5">
    <source>
        <dbReference type="ARBA" id="ARBA00022692"/>
    </source>
</evidence>
<dbReference type="GO" id="GO:0005886">
    <property type="term" value="C:plasma membrane"/>
    <property type="evidence" value="ECO:0007669"/>
    <property type="project" value="UniProtKB-SubCell"/>
</dbReference>
<dbReference type="NCBIfam" id="TIGR00427">
    <property type="entry name" value="NAAT family transporter"/>
    <property type="match status" value="1"/>
</dbReference>
<organism evidence="9 10">
    <name type="scientific">Lysobacter soli</name>
    <dbReference type="NCBI Taxonomy" id="453783"/>
    <lineage>
        <taxon>Bacteria</taxon>
        <taxon>Pseudomonadati</taxon>
        <taxon>Pseudomonadota</taxon>
        <taxon>Gammaproteobacteria</taxon>
        <taxon>Lysobacterales</taxon>
        <taxon>Lysobacteraceae</taxon>
        <taxon>Lysobacter</taxon>
    </lineage>
</organism>
<dbReference type="PANTHER" id="PTHR33508">
    <property type="entry name" value="UPF0056 MEMBRANE PROTEIN YHCE"/>
    <property type="match status" value="1"/>
</dbReference>
<keyword evidence="7 8" id="KW-0472">Membrane</keyword>
<keyword evidence="6 8" id="KW-1133">Transmembrane helix</keyword>
<feature type="transmembrane region" description="Helical" evidence="8">
    <location>
        <begin position="12"/>
        <end position="32"/>
    </location>
</feature>
<protein>
    <recommendedName>
        <fullName evidence="8">UPF0056 membrane protein</fullName>
    </recommendedName>
</protein>
<sequence length="222" mass="23980">MWELMRAVGTGLAMLLPLTNPVSTVAVMLGLSRGMSDQQRKRQALLCSCYVFAIMTIAFYAGQAVMGVFGITISGLRIAGGLIVGFIGFRMLFPDERDAPEVEHRSEELQLRQKQDIAFIPLAMPTTAGPGTIALLIGTAATMADERPFSPWVMQVAPVVVFVLVSVILLLCLRSASAIIRLLGQSGVDALSRLMGFLLACMGVQFVINGVLDIIQDYPFVN</sequence>
<proteinExistence type="inferred from homology"/>
<dbReference type="NCBIfam" id="NF008228">
    <property type="entry name" value="PRK10995.1"/>
    <property type="match status" value="1"/>
</dbReference>
<feature type="transmembrane region" description="Helical" evidence="8">
    <location>
        <begin position="44"/>
        <end position="62"/>
    </location>
</feature>
<evidence type="ECO:0000256" key="6">
    <source>
        <dbReference type="ARBA" id="ARBA00022989"/>
    </source>
</evidence>
<gene>
    <name evidence="9" type="ORF">DX912_09285</name>
</gene>
<keyword evidence="5 8" id="KW-0812">Transmembrane</keyword>
<accession>A0A3D8VDV6</accession>
<evidence type="ECO:0000256" key="3">
    <source>
        <dbReference type="ARBA" id="ARBA00022475"/>
    </source>
</evidence>
<reference evidence="9 10" key="1">
    <citation type="submission" date="2018-08" db="EMBL/GenBank/DDBJ databases">
        <title>Lysobacter soli KCTC 22011, whole genome shotgun sequence.</title>
        <authorList>
            <person name="Zhang X."/>
            <person name="Feng G."/>
            <person name="Zhu H."/>
        </authorList>
    </citation>
    <scope>NUCLEOTIDE SEQUENCE [LARGE SCALE GENOMIC DNA]</scope>
    <source>
        <strain evidence="9 10">KCTC 22011</strain>
    </source>
</reference>
<evidence type="ECO:0000313" key="9">
    <source>
        <dbReference type="EMBL" id="RDY67587.1"/>
    </source>
</evidence>
<feature type="transmembrane region" description="Helical" evidence="8">
    <location>
        <begin position="194"/>
        <end position="215"/>
    </location>
</feature>
<evidence type="ECO:0000256" key="8">
    <source>
        <dbReference type="RuleBase" id="RU362048"/>
    </source>
</evidence>
<dbReference type="Pfam" id="PF01914">
    <property type="entry name" value="MarC"/>
    <property type="match status" value="1"/>
</dbReference>
<dbReference type="AlphaFoldDB" id="A0A3D8VDV6"/>
<dbReference type="InterPro" id="IPR002771">
    <property type="entry name" value="Multi_antbiot-R_MarC"/>
</dbReference>
<dbReference type="RefSeq" id="WP_115842354.1">
    <property type="nucleotide sequence ID" value="NZ_CP091317.1"/>
</dbReference>
<feature type="transmembrane region" description="Helical" evidence="8">
    <location>
        <begin position="152"/>
        <end position="173"/>
    </location>
</feature>
<evidence type="ECO:0000313" key="10">
    <source>
        <dbReference type="Proteomes" id="UP000256829"/>
    </source>
</evidence>
<evidence type="ECO:0000256" key="7">
    <source>
        <dbReference type="ARBA" id="ARBA00023136"/>
    </source>
</evidence>
<dbReference type="EMBL" id="QTJR01000005">
    <property type="protein sequence ID" value="RDY67587.1"/>
    <property type="molecule type" value="Genomic_DNA"/>
</dbReference>
<name>A0A3D8VDV6_9GAMM</name>
<evidence type="ECO:0000256" key="2">
    <source>
        <dbReference type="ARBA" id="ARBA00009784"/>
    </source>
</evidence>
<feature type="transmembrane region" description="Helical" evidence="8">
    <location>
        <begin position="117"/>
        <end position="140"/>
    </location>
</feature>
<comment type="subcellular location">
    <subcellularLocation>
        <location evidence="1">Cell inner membrane</location>
        <topology evidence="1">Multi-pass membrane protein</topology>
    </subcellularLocation>
    <subcellularLocation>
        <location evidence="8">Cell membrane</location>
        <topology evidence="8">Multi-pass membrane protein</topology>
    </subcellularLocation>
</comment>
<keyword evidence="3" id="KW-1003">Cell membrane</keyword>
<evidence type="ECO:0000256" key="4">
    <source>
        <dbReference type="ARBA" id="ARBA00022519"/>
    </source>
</evidence>
<comment type="caution">
    <text evidence="9">The sequence shown here is derived from an EMBL/GenBank/DDBJ whole genome shotgun (WGS) entry which is preliminary data.</text>
</comment>
<keyword evidence="4" id="KW-0997">Cell inner membrane</keyword>
<comment type="similarity">
    <text evidence="2 8">Belongs to the UPF0056 (MarC) family.</text>
</comment>
<feature type="transmembrane region" description="Helical" evidence="8">
    <location>
        <begin position="68"/>
        <end position="89"/>
    </location>
</feature>
<evidence type="ECO:0000256" key="1">
    <source>
        <dbReference type="ARBA" id="ARBA00004429"/>
    </source>
</evidence>
<keyword evidence="10" id="KW-1185">Reference proteome</keyword>
<dbReference type="Proteomes" id="UP000256829">
    <property type="component" value="Unassembled WGS sequence"/>
</dbReference>
<dbReference type="PANTHER" id="PTHR33508:SF2">
    <property type="entry name" value="UPF0056 INNER MEMBRANE PROTEIN MARC"/>
    <property type="match status" value="1"/>
</dbReference>